<gene>
    <name evidence="6" type="ORF">ACJDU8_00675</name>
</gene>
<dbReference type="PANTHER" id="PTHR14226">
    <property type="entry name" value="NEUROPATHY TARGET ESTERASE/SWISS CHEESE D.MELANOGASTER"/>
    <property type="match status" value="1"/>
</dbReference>
<keyword evidence="2 4" id="KW-0442">Lipid degradation</keyword>
<evidence type="ECO:0000256" key="2">
    <source>
        <dbReference type="ARBA" id="ARBA00022963"/>
    </source>
</evidence>
<dbReference type="InterPro" id="IPR050301">
    <property type="entry name" value="NTE"/>
</dbReference>
<dbReference type="InterPro" id="IPR037483">
    <property type="entry name" value="YjjU-like"/>
</dbReference>
<evidence type="ECO:0000256" key="3">
    <source>
        <dbReference type="ARBA" id="ARBA00023098"/>
    </source>
</evidence>
<feature type="short sequence motif" description="GXSXG" evidence="4">
    <location>
        <begin position="37"/>
        <end position="41"/>
    </location>
</feature>
<dbReference type="RefSeq" id="WP_406790230.1">
    <property type="nucleotide sequence ID" value="NZ_JBJHZX010000001.1"/>
</dbReference>
<dbReference type="Gene3D" id="3.40.1090.10">
    <property type="entry name" value="Cytosolic phospholipase A2 catalytic domain"/>
    <property type="match status" value="2"/>
</dbReference>
<comment type="caution">
    <text evidence="6">The sequence shown here is derived from an EMBL/GenBank/DDBJ whole genome shotgun (WGS) entry which is preliminary data.</text>
</comment>
<evidence type="ECO:0000313" key="6">
    <source>
        <dbReference type="EMBL" id="MFL0194109.1"/>
    </source>
</evidence>
<dbReference type="EMBL" id="JBJHZX010000001">
    <property type="protein sequence ID" value="MFL0194109.1"/>
    <property type="molecule type" value="Genomic_DNA"/>
</dbReference>
<keyword evidence="3 4" id="KW-0443">Lipid metabolism</keyword>
<feature type="active site" description="Nucleophile" evidence="4">
    <location>
        <position position="39"/>
    </location>
</feature>
<keyword evidence="1 4" id="KW-0378">Hydrolase</keyword>
<name>A0ABW8SFZ8_9CLOT</name>
<sequence length="284" mass="32917">MEDIGLVLEGGGMRGLYTAGVLDFFMEKNLYFPYVIGVSMGACNASSYISRQKGRNKNININYVGDPRYLSYRNLILKKSIFGTDFIFDELANRLEIFDMDSFNRAKEKFVVTVTDCDNGKPVYFEKSECENKDIFDVIKASISLPFMAPMVKFRGLNLLDGGVSDPIPIKKSIKDGNNKNVIILTRNKGYVKRSFKMKFLARRIYSKHKGLVNAMFDRYKKYNNTLSYIDKLEEEGKAFVMRPEESLKVRRIERNKNKLVELYNQGYKEASQCYDKLKEWIKQ</sequence>
<evidence type="ECO:0000256" key="4">
    <source>
        <dbReference type="PROSITE-ProRule" id="PRU01161"/>
    </source>
</evidence>
<dbReference type="SUPFAM" id="SSF52151">
    <property type="entry name" value="FabD/lysophospholipase-like"/>
    <property type="match status" value="1"/>
</dbReference>
<dbReference type="Pfam" id="PF01734">
    <property type="entry name" value="Patatin"/>
    <property type="match status" value="1"/>
</dbReference>
<dbReference type="PANTHER" id="PTHR14226:SF25">
    <property type="entry name" value="PHOSPHOESTERASE"/>
    <property type="match status" value="1"/>
</dbReference>
<evidence type="ECO:0000313" key="7">
    <source>
        <dbReference type="Proteomes" id="UP001623660"/>
    </source>
</evidence>
<evidence type="ECO:0000259" key="5">
    <source>
        <dbReference type="PROSITE" id="PS51635"/>
    </source>
</evidence>
<organism evidence="6 7">
    <name type="scientific">Candidatus Clostridium eludens</name>
    <dbReference type="NCBI Taxonomy" id="3381663"/>
    <lineage>
        <taxon>Bacteria</taxon>
        <taxon>Bacillati</taxon>
        <taxon>Bacillota</taxon>
        <taxon>Clostridia</taxon>
        <taxon>Eubacteriales</taxon>
        <taxon>Clostridiaceae</taxon>
        <taxon>Clostridium</taxon>
    </lineage>
</organism>
<feature type="short sequence motif" description="GXGXXG" evidence="4">
    <location>
        <begin position="10"/>
        <end position="15"/>
    </location>
</feature>
<feature type="short sequence motif" description="DGA/G" evidence="4">
    <location>
        <begin position="161"/>
        <end position="163"/>
    </location>
</feature>
<dbReference type="PROSITE" id="PS51635">
    <property type="entry name" value="PNPLA"/>
    <property type="match status" value="1"/>
</dbReference>
<evidence type="ECO:0000256" key="1">
    <source>
        <dbReference type="ARBA" id="ARBA00022801"/>
    </source>
</evidence>
<feature type="active site" description="Proton acceptor" evidence="4">
    <location>
        <position position="161"/>
    </location>
</feature>
<feature type="domain" description="PNPLA" evidence="5">
    <location>
        <begin position="6"/>
        <end position="174"/>
    </location>
</feature>
<reference evidence="6 7" key="1">
    <citation type="submission" date="2024-11" db="EMBL/GenBank/DDBJ databases">
        <authorList>
            <person name="Heng Y.C."/>
            <person name="Lim A.C.H."/>
            <person name="Lee J.K.Y."/>
            <person name="Kittelmann S."/>
        </authorList>
    </citation>
    <scope>NUCLEOTIDE SEQUENCE [LARGE SCALE GENOMIC DNA]</scope>
    <source>
        <strain evidence="6 7">WILCCON 0269</strain>
    </source>
</reference>
<accession>A0ABW8SFZ8</accession>
<dbReference type="Pfam" id="PF19890">
    <property type="entry name" value="DUF6363"/>
    <property type="match status" value="1"/>
</dbReference>
<dbReference type="CDD" id="cd07208">
    <property type="entry name" value="Pat_hypo_Ecoli_yjju_like"/>
    <property type="match status" value="1"/>
</dbReference>
<keyword evidence="7" id="KW-1185">Reference proteome</keyword>
<proteinExistence type="predicted"/>
<dbReference type="InterPro" id="IPR045943">
    <property type="entry name" value="DUF6363"/>
</dbReference>
<protein>
    <submittedName>
        <fullName evidence="6">Patatin family protein</fullName>
    </submittedName>
</protein>
<dbReference type="Proteomes" id="UP001623660">
    <property type="component" value="Unassembled WGS sequence"/>
</dbReference>
<dbReference type="InterPro" id="IPR002641">
    <property type="entry name" value="PNPLA_dom"/>
</dbReference>
<dbReference type="InterPro" id="IPR016035">
    <property type="entry name" value="Acyl_Trfase/lysoPLipase"/>
</dbReference>